<gene>
    <name evidence="3" type="ORF">PECM_007739</name>
</gene>
<dbReference type="PROSITE" id="PS50853">
    <property type="entry name" value="FN3"/>
    <property type="match status" value="1"/>
</dbReference>
<dbReference type="Gene3D" id="2.60.40.10">
    <property type="entry name" value="Immunoglobulins"/>
    <property type="match status" value="1"/>
</dbReference>
<dbReference type="Gene3D" id="3.40.50.1110">
    <property type="entry name" value="SGNH hydrolase"/>
    <property type="match status" value="1"/>
</dbReference>
<dbReference type="InterPro" id="IPR013783">
    <property type="entry name" value="Ig-like_fold"/>
</dbReference>
<keyword evidence="1" id="KW-0732">Signal</keyword>
<dbReference type="CDD" id="cd01823">
    <property type="entry name" value="SEST_like"/>
    <property type="match status" value="1"/>
</dbReference>
<dbReference type="EMBL" id="WIWV01000073">
    <property type="protein sequence ID" value="KAF7714836.1"/>
    <property type="molecule type" value="Genomic_DNA"/>
</dbReference>
<dbReference type="PANTHER" id="PTHR35040:SF7">
    <property type="entry name" value="FIBRONECTIN TYPE-III DOMAIN-CONTAINING PROTEIN-RELATED"/>
    <property type="match status" value="1"/>
</dbReference>
<dbReference type="Pfam" id="PF00041">
    <property type="entry name" value="fn3"/>
    <property type="match status" value="1"/>
</dbReference>
<dbReference type="SUPFAM" id="SSF52266">
    <property type="entry name" value="SGNH hydrolase"/>
    <property type="match status" value="1"/>
</dbReference>
<dbReference type="SUPFAM" id="SSF49265">
    <property type="entry name" value="Fibronectin type III"/>
    <property type="match status" value="1"/>
</dbReference>
<dbReference type="SMART" id="SM00060">
    <property type="entry name" value="FN3"/>
    <property type="match status" value="1"/>
</dbReference>
<keyword evidence="4" id="KW-1185">Reference proteome</keyword>
<dbReference type="AlphaFoldDB" id="A0A8J8W2Z5"/>
<evidence type="ECO:0000256" key="1">
    <source>
        <dbReference type="SAM" id="SignalP"/>
    </source>
</evidence>
<reference evidence="3" key="1">
    <citation type="journal article" date="2020" name="Front. Microbiol.">
        <title>Gene regulatory networks of Penicillium echinulatum 2HH and Penicillium oxalicum 114-2 inferred by a computational biology approach.</title>
        <authorList>
            <person name="Lenz A.R."/>
            <person name="Galan-Vasquez E."/>
            <person name="Balbinot E."/>
            <person name="De Abreu F.P."/>
            <person name="De Oliveira N.S."/>
            <person name="Da Rosa L.O."/>
            <person name="De Avila E Silva S."/>
            <person name="Camassola M."/>
            <person name="Dillon A.J.P."/>
            <person name="Perez-Rueda E."/>
        </authorList>
    </citation>
    <scope>NUCLEOTIDE SEQUENCE</scope>
    <source>
        <strain evidence="3">S1M29</strain>
    </source>
</reference>
<protein>
    <recommendedName>
        <fullName evidence="2">Fibronectin type-III domain-containing protein</fullName>
    </recommendedName>
</protein>
<organism evidence="3 4">
    <name type="scientific">Penicillium ucsense</name>
    <dbReference type="NCBI Taxonomy" id="2839758"/>
    <lineage>
        <taxon>Eukaryota</taxon>
        <taxon>Fungi</taxon>
        <taxon>Dikarya</taxon>
        <taxon>Ascomycota</taxon>
        <taxon>Pezizomycotina</taxon>
        <taxon>Eurotiomycetes</taxon>
        <taxon>Eurotiomycetidae</taxon>
        <taxon>Eurotiales</taxon>
        <taxon>Aspergillaceae</taxon>
        <taxon>Penicillium</taxon>
    </lineage>
</organism>
<name>A0A8J8W2Z5_9EURO</name>
<feature type="domain" description="Fibronectin type-III" evidence="2">
    <location>
        <begin position="743"/>
        <end position="827"/>
    </location>
</feature>
<dbReference type="InterPro" id="IPR036116">
    <property type="entry name" value="FN3_sf"/>
</dbReference>
<dbReference type="InterPro" id="IPR029167">
    <property type="entry name" value="Mug117"/>
</dbReference>
<dbReference type="OrthoDB" id="1896086at2759"/>
<dbReference type="InterPro" id="IPR037460">
    <property type="entry name" value="SEST-like"/>
</dbReference>
<dbReference type="InterPro" id="IPR036514">
    <property type="entry name" value="SGNH_hydro_sf"/>
</dbReference>
<dbReference type="GO" id="GO:0016788">
    <property type="term" value="F:hydrolase activity, acting on ester bonds"/>
    <property type="evidence" value="ECO:0007669"/>
    <property type="project" value="InterPro"/>
</dbReference>
<dbReference type="Gene3D" id="3.30.430.10">
    <property type="entry name" value="Killer Toxin P4, subunit A"/>
    <property type="match status" value="1"/>
</dbReference>
<comment type="caution">
    <text evidence="3">The sequence shown here is derived from an EMBL/GenBank/DDBJ whole genome shotgun (WGS) entry which is preliminary data.</text>
</comment>
<dbReference type="InterPro" id="IPR021986">
    <property type="entry name" value="Spherulin4"/>
</dbReference>
<accession>A0A8J8W2Z5</accession>
<sequence length="1075" mass="116760">MLELQWCGLLALLAVAERGLAKPITGGYALGNFSSYPAPLLGRDTVDDDEFDPSDLSFITRMAAIGDSYSAGIGAGTRLQGDGDSACSRYDNAYPNLIHNDGRLGDPASRTFQFRSCSGAVTDDVINNQIPQISGNQQVILLSAGGNDAELTKILNQCVFQWAVLNANQVDVAKAASKLDPKFALASSVDWDSLGVGCAGQLARTQSIIDGDAFSQSIDAVISAAKAKLASDYAKFFAEDMSSDCDNVSWSTWIYKLYNMFQPEAKLTTLNRKAMNALVDAVNSKISDAVERAGNQVQFVNYDSYVGRFNGRFCEAGVDESTKESNTRTGLMFYELNTMDPFGSNPWKRTQEDDLEGTFGGTVNQFALIMQLVDPDAQLSDQSMVIQESSALTTSKAMSIEATVQPRSIPNLLPDGYGRVFHPQPLLHRVIASLVIYHMSNHNEVSHGYEEIPEEMSFDSCPYLSSNGSDSSASGQQVAVASYINPLADPSAWNRLVGYSSKKMPILVANVVNGPDSAVDSDWTDVITRAAGSGKTVLGYVRTGYLGVSQQKFVTRLGSGDLADWTAQIEEDVDMWYSLYGDKIGGIFFDEGWPECGANNEYVDLYKYINAYTKRAHPGALTILNPGSPMASCYEDTMDTLLTFELDYDAYKNSYTPNDWPAKDPRKLWHIVYNVPESAISEVIKLSQERGAGFIQLTDDTLPNPYDNLPSDSYVQSMLDAVDGGSPKNAEAAGWGSGPAGGPTGGLSVTKSDYSSAKLSWTAASNALGYHIYAGDNLVASIPGSMTSVTIGGLQPGTSTEFHVRAVGGNGDMGFSTERVTASTSSLPGGKTVANYHSLPKMGSTTIRADILVPFAFIRLYIWDSVGCDFDDDPGWSVNFKVDEYVCTKYMVEGTTLYKYSGVLPKGSTAPPWSWSVVGEVPLTISGYTYTWDLPIGTQTIDTSKFVVQAQGYNPLINAYEPSPEEYDCKGSSMCSTPDFLKWCDHAVNYFQRNDLQYYGTYDGQLTGNCWGDQTRGCGVFIQGNNCSISGNDLWNDYQNIRKVGGCKKCGSFHRPDGCLVTINYVYTCDNHEGA</sequence>
<dbReference type="Pfam" id="PF15474">
    <property type="entry name" value="MU117"/>
    <property type="match status" value="1"/>
</dbReference>
<dbReference type="InterPro" id="IPR003961">
    <property type="entry name" value="FN3_dom"/>
</dbReference>
<evidence type="ECO:0000313" key="3">
    <source>
        <dbReference type="EMBL" id="KAF7714836.1"/>
    </source>
</evidence>
<feature type="chain" id="PRO_5035173198" description="Fibronectin type-III domain-containing protein" evidence="1">
    <location>
        <begin position="22"/>
        <end position="1075"/>
    </location>
</feature>
<dbReference type="Pfam" id="PF12138">
    <property type="entry name" value="Spherulin4"/>
    <property type="match status" value="1"/>
</dbReference>
<feature type="signal peptide" evidence="1">
    <location>
        <begin position="1"/>
        <end position="21"/>
    </location>
</feature>
<dbReference type="PANTHER" id="PTHR35040">
    <property type="match status" value="1"/>
</dbReference>
<evidence type="ECO:0000259" key="2">
    <source>
        <dbReference type="PROSITE" id="PS50853"/>
    </source>
</evidence>
<proteinExistence type="predicted"/>
<evidence type="ECO:0000313" key="4">
    <source>
        <dbReference type="Proteomes" id="UP000631181"/>
    </source>
</evidence>
<dbReference type="Proteomes" id="UP000631181">
    <property type="component" value="Unassembled WGS sequence"/>
</dbReference>
<dbReference type="CDD" id="cd00063">
    <property type="entry name" value="FN3"/>
    <property type="match status" value="1"/>
</dbReference>